<keyword evidence="6 8" id="KW-0456">Lyase</keyword>
<keyword evidence="3 8" id="KW-0028">Amino-acid biosynthesis</keyword>
<dbReference type="Proteomes" id="UP001595840">
    <property type="component" value="Unassembled WGS sequence"/>
</dbReference>
<comment type="pathway">
    <text evidence="1 8">Amino-acid biosynthesis; L-tryptophan biosynthesis; L-tryptophan from chorismate: step 5/5.</text>
</comment>
<dbReference type="RefSeq" id="WP_290262459.1">
    <property type="nucleotide sequence ID" value="NZ_JAUFQG010000004.1"/>
</dbReference>
<dbReference type="NCBIfam" id="TIGR00262">
    <property type="entry name" value="trpA"/>
    <property type="match status" value="1"/>
</dbReference>
<sequence length="269" mass="28166">MNRINACLLQLKEAKKKALVTYIVSGDPVPGATLATMKQLVAEGADILEIGIPFSDPMADGPVIQLGHERALAYNTSLRDTLAMVAEFRKSDQTTPVVLMGYANPIVRMGYKALADAAVSAGVDGFLTVDLPPEEAQEFNQQLKASELENIFLIAPTTQDARIASITGLAGGFLYYVSLKGVTGAGHLDIASVTEKVAQIRAHSNLPLCVGFGIKDADSAKAVAAVADGVVVGSLLVAKMGELADKPADDIAKQVAALIKPIRLALNGL</sequence>
<dbReference type="InterPro" id="IPR013785">
    <property type="entry name" value="Aldolase_TIM"/>
</dbReference>
<dbReference type="EC" id="4.2.1.20" evidence="8"/>
<dbReference type="HAMAP" id="MF_00131">
    <property type="entry name" value="Trp_synth_alpha"/>
    <property type="match status" value="1"/>
</dbReference>
<evidence type="ECO:0000256" key="9">
    <source>
        <dbReference type="RuleBase" id="RU003662"/>
    </source>
</evidence>
<dbReference type="InterPro" id="IPR002028">
    <property type="entry name" value="Trp_synthase_suA"/>
</dbReference>
<dbReference type="InterPro" id="IPR011060">
    <property type="entry name" value="RibuloseP-bd_barrel"/>
</dbReference>
<dbReference type="EMBL" id="JBHSCX010000021">
    <property type="protein sequence ID" value="MFC4364221.1"/>
    <property type="molecule type" value="Genomic_DNA"/>
</dbReference>
<dbReference type="PANTHER" id="PTHR43406">
    <property type="entry name" value="TRYPTOPHAN SYNTHASE, ALPHA CHAIN"/>
    <property type="match status" value="1"/>
</dbReference>
<keyword evidence="11" id="KW-1185">Reference proteome</keyword>
<gene>
    <name evidence="8 10" type="primary">trpA</name>
    <name evidence="10" type="ORF">ACFOX3_18065</name>
</gene>
<dbReference type="Pfam" id="PF00290">
    <property type="entry name" value="Trp_syntA"/>
    <property type="match status" value="1"/>
</dbReference>
<proteinExistence type="inferred from homology"/>
<dbReference type="PROSITE" id="PS00167">
    <property type="entry name" value="TRP_SYNTHASE_ALPHA"/>
    <property type="match status" value="1"/>
</dbReference>
<evidence type="ECO:0000256" key="7">
    <source>
        <dbReference type="ARBA" id="ARBA00049047"/>
    </source>
</evidence>
<dbReference type="SUPFAM" id="SSF51366">
    <property type="entry name" value="Ribulose-phoshate binding barrel"/>
    <property type="match status" value="1"/>
</dbReference>
<dbReference type="PANTHER" id="PTHR43406:SF1">
    <property type="entry name" value="TRYPTOPHAN SYNTHASE ALPHA CHAIN, CHLOROPLASTIC"/>
    <property type="match status" value="1"/>
</dbReference>
<evidence type="ECO:0000256" key="3">
    <source>
        <dbReference type="ARBA" id="ARBA00022605"/>
    </source>
</evidence>
<evidence type="ECO:0000256" key="4">
    <source>
        <dbReference type="ARBA" id="ARBA00022822"/>
    </source>
</evidence>
<evidence type="ECO:0000313" key="11">
    <source>
        <dbReference type="Proteomes" id="UP001595840"/>
    </source>
</evidence>
<dbReference type="InterPro" id="IPR018204">
    <property type="entry name" value="Trp_synthase_alpha_AS"/>
</dbReference>
<evidence type="ECO:0000256" key="8">
    <source>
        <dbReference type="HAMAP-Rule" id="MF_00131"/>
    </source>
</evidence>
<evidence type="ECO:0000313" key="10">
    <source>
        <dbReference type="EMBL" id="MFC4364221.1"/>
    </source>
</evidence>
<evidence type="ECO:0000256" key="6">
    <source>
        <dbReference type="ARBA" id="ARBA00023239"/>
    </source>
</evidence>
<dbReference type="Gene3D" id="3.20.20.70">
    <property type="entry name" value="Aldolase class I"/>
    <property type="match status" value="1"/>
</dbReference>
<comment type="similarity">
    <text evidence="8 9">Belongs to the TrpA family.</text>
</comment>
<name>A0ABV8V8I9_9GAMM</name>
<comment type="caution">
    <text evidence="10">The sequence shown here is derived from an EMBL/GenBank/DDBJ whole genome shotgun (WGS) entry which is preliminary data.</text>
</comment>
<accession>A0ABV8V8I9</accession>
<comment type="catalytic activity">
    <reaction evidence="7 8">
        <text>(1S,2R)-1-C-(indol-3-yl)glycerol 3-phosphate + L-serine = D-glyceraldehyde 3-phosphate + L-tryptophan + H2O</text>
        <dbReference type="Rhea" id="RHEA:10532"/>
        <dbReference type="ChEBI" id="CHEBI:15377"/>
        <dbReference type="ChEBI" id="CHEBI:33384"/>
        <dbReference type="ChEBI" id="CHEBI:57912"/>
        <dbReference type="ChEBI" id="CHEBI:58866"/>
        <dbReference type="ChEBI" id="CHEBI:59776"/>
        <dbReference type="EC" id="4.2.1.20"/>
    </reaction>
</comment>
<reference evidence="11" key="1">
    <citation type="journal article" date="2019" name="Int. J. Syst. Evol. Microbiol.">
        <title>The Global Catalogue of Microorganisms (GCM) 10K type strain sequencing project: providing services to taxonomists for standard genome sequencing and annotation.</title>
        <authorList>
            <consortium name="The Broad Institute Genomics Platform"/>
            <consortium name="The Broad Institute Genome Sequencing Center for Infectious Disease"/>
            <person name="Wu L."/>
            <person name="Ma J."/>
        </authorList>
    </citation>
    <scope>NUCLEOTIDE SEQUENCE [LARGE SCALE GENOMIC DNA]</scope>
    <source>
        <strain evidence="11">CECT 8570</strain>
    </source>
</reference>
<keyword evidence="5 8" id="KW-0057">Aromatic amino acid biosynthesis</keyword>
<protein>
    <recommendedName>
        <fullName evidence="8">Tryptophan synthase alpha chain</fullName>
        <ecNumber evidence="8">4.2.1.20</ecNumber>
    </recommendedName>
</protein>
<comment type="subunit">
    <text evidence="2 8">Tetramer of two alpha and two beta chains.</text>
</comment>
<evidence type="ECO:0000256" key="5">
    <source>
        <dbReference type="ARBA" id="ARBA00023141"/>
    </source>
</evidence>
<dbReference type="CDD" id="cd04724">
    <property type="entry name" value="Tryptophan_synthase_alpha"/>
    <property type="match status" value="1"/>
</dbReference>
<keyword evidence="4 8" id="KW-0822">Tryptophan biosynthesis</keyword>
<organism evidence="10 11">
    <name type="scientific">Simiduia curdlanivorans</name>
    <dbReference type="NCBI Taxonomy" id="1492769"/>
    <lineage>
        <taxon>Bacteria</taxon>
        <taxon>Pseudomonadati</taxon>
        <taxon>Pseudomonadota</taxon>
        <taxon>Gammaproteobacteria</taxon>
        <taxon>Cellvibrionales</taxon>
        <taxon>Cellvibrionaceae</taxon>
        <taxon>Simiduia</taxon>
    </lineage>
</organism>
<feature type="active site" description="Proton acceptor" evidence="8">
    <location>
        <position position="60"/>
    </location>
</feature>
<comment type="function">
    <text evidence="8">The alpha subunit is responsible for the aldol cleavage of indoleglycerol phosphate to indole and glyceraldehyde 3-phosphate.</text>
</comment>
<feature type="active site" description="Proton acceptor" evidence="8">
    <location>
        <position position="49"/>
    </location>
</feature>
<dbReference type="GO" id="GO:0004834">
    <property type="term" value="F:tryptophan synthase activity"/>
    <property type="evidence" value="ECO:0007669"/>
    <property type="project" value="UniProtKB-EC"/>
</dbReference>
<evidence type="ECO:0000256" key="2">
    <source>
        <dbReference type="ARBA" id="ARBA00011270"/>
    </source>
</evidence>
<evidence type="ECO:0000256" key="1">
    <source>
        <dbReference type="ARBA" id="ARBA00004733"/>
    </source>
</evidence>